<feature type="compositionally biased region" description="Basic and acidic residues" evidence="1">
    <location>
        <begin position="1246"/>
        <end position="1264"/>
    </location>
</feature>
<reference evidence="2" key="1">
    <citation type="submission" date="2021-02" db="EMBL/GenBank/DDBJ databases">
        <authorList>
            <person name="Steward A R."/>
        </authorList>
    </citation>
    <scope>NUCLEOTIDE SEQUENCE</scope>
</reference>
<sequence length="2148" mass="245253">MDAKDLRSDSTLVSAINDGNTNFDENNITLLSNRNKSYQDIESNSLGKVEAQGSRPCAIIGPDRVQPPPTAGDAYLKKALVEPWPCSDTVYQLQAEISQKLPDYQSMRNISPRQTFQENMQRIMVPPYHSSKSIEDNVLKNSKADMPLEVKYCDVPYSINPIVNSQKSIRSSDVPITAANSPYLTVQRHGWSGAVGPRPQRPFAPEFYQYPEVANIPGQRPLQRLHRPPQEDPAQGHADRLYNEASVRFKPYPSTRERYTQHRYDYVSNYPNTYHPQLSFPPQKYDISKTLPSHPYPMYPQVPIRRVPDPIIDPYQRPSQPNFNPYQNQYISHSYGPVQGNCMPSKIYPYPPDMSPNTLTATKLPYDVNSKLYVDYENVRNKMYSSVDNMTYFNEPKRQTLAMHPSINMHHIPQHHVYRKDNMPVKPMESPYPNSYPLPHHLHYSSSLAKSPAESFSRLEAMHASIGGLQEDCGYVSQSSSASGRSIDSGNFKIQNEIYRKTDMLYGNGSRTSQKQRSNSITSSDKKGLDVRQFLQMWNEGEDEVSDTAITSATAVPTQSESNPEQLIILGSMTIPNEELSKYEHIQKISKLPENIKGYNSIELLDQYEQLVETPAIRYNKKPMSHEYQLSSKIAKQSPLIPRPLSPLDVEAKISQSVIHKEVGCNFEIKPCSPKMMNVEIATPLHNIISERTIDKVLNTSVSNSIVIPNRTDIVAVNSPTTSCKMNTSYISNDDLIKNNNYSLQDLESNSGVCLASLPRLDSDIELNFPEINQQFIDANRFKISTTNEDLKSTTAQNLYKSENDSDKNFNDRRVQTPEINCVETSKLSKYRKIKTTDSLPNESRTDSVIIKNPDTMRKKEVYNDTGVLQEKLEQIQKFDMKSDMQDNAILKDMNCSAIDFSLNTLNQSSTVSTHSENVLVQDLKTDKISTKDENETQMCALSLVTKKVEMELSGLEQNDYNTKTEKKQSEPGFSLGLIYEDTTILPELDPNPKIDHPTPIVTTMLHDNKSLSDIESLIPCSSHAVLEDEIQFECDKANHKDEDIFKDDIVIAALSGSSVEYDNITNSNKNNMDKRKELVSIQNCKKICSIKTNETPKQKLSNDLTTDSNINEVSANQNSENQVESIHSINKRNQVIDNAFYQMESPYCSEENTAHPKNIENLNPPEENSVENTLNYENVNNEPRRAQCAMQLDNSNAESELCEYNENDICKQRAMRSDKIISELSIIENNLNVVQVCKLQVKEDTNTNNKDDSNVKKSNKDEANEFENSWPDSIAHTDAGVNQIFQIPSEPKKEDQEVKDIMQENLSKHNIICTTGLQFPSESLKSNNQNDLFSTIEDTSEISIANMPTDDRDASLNHNNDSSLSSCNNGLNELAPKEMVINENKLNSEISSCVNNDLRNNEVSDDVVKHHIRNHTFSTYKKSFYKRCFRKAYFSPWMQKLFIFSSGLCVKSSQKQTEDIKHEKYFTNVDNRSIIEKNNYDKCVEEIERNINDTISTSTPNYPSHDLIEKLFNPSQILIYERKNHVGPDCIQEENIGSVDRENIESNNGDHDLNEIPIEKLKSNVIFPKRVDLKRSLSDSAIDLYSDDSFNKVSSNKRRRLIFENFIESRANEEDVCDVIQNNRRKSISAICNNDNLLILINDNEYIIAEEDCESSNMEYVESSEFLQVTEDANVYEVHKELQNDSILGSTELNVDCSLTHDFNQEKWLGGDSYVENIFNDDVAVDITISAPVSPENSNLSSNDSVCTDNESDHIVRIKEIYGENMCMNDMQIVETLYKMPQMNVNKTLVDIESQNSLDNKDDVLLSPNRYSEILNPNISPILLDRSYRNEDDIILEHGEDRDIESSVKINDDNDDLNKYNGDEKRIESCELINNTSLASNDCKYSASSSPEVSSTTSEDKCSSILLKITSVNGSRRSEINNVSDNVQQLRYKFTENNDYNTNYRPLITKAAQKYIPPIIEPHDLKVKLPLPQNSLNKLKELKLGKREPLFSTISTHKKATMRQDVRKKVKPKFEDVLKSIDEIQFKMHKDKFKKTKHCIPKVLIKKHENGAHYASTSIKKKLYNPDLTGRKWQPWVFIERNEFIDRMAQRNKRKAVYCHRKKTFVLEEKLKKYKSICTAKFVISQPTLDHPSSGNLKYTIRLKHNY</sequence>
<feature type="region of interest" description="Disordered" evidence="1">
    <location>
        <begin position="506"/>
        <end position="525"/>
    </location>
</feature>
<organism evidence="2 3">
    <name type="scientific">Pieris macdunnoughi</name>
    <dbReference type="NCBI Taxonomy" id="345717"/>
    <lineage>
        <taxon>Eukaryota</taxon>
        <taxon>Metazoa</taxon>
        <taxon>Ecdysozoa</taxon>
        <taxon>Arthropoda</taxon>
        <taxon>Hexapoda</taxon>
        <taxon>Insecta</taxon>
        <taxon>Pterygota</taxon>
        <taxon>Neoptera</taxon>
        <taxon>Endopterygota</taxon>
        <taxon>Lepidoptera</taxon>
        <taxon>Glossata</taxon>
        <taxon>Ditrysia</taxon>
        <taxon>Papilionoidea</taxon>
        <taxon>Pieridae</taxon>
        <taxon>Pierinae</taxon>
        <taxon>Pieris</taxon>
    </lineage>
</organism>
<dbReference type="Proteomes" id="UP000663880">
    <property type="component" value="Unassembled WGS sequence"/>
</dbReference>
<evidence type="ECO:0000256" key="1">
    <source>
        <dbReference type="SAM" id="MobiDB-lite"/>
    </source>
</evidence>
<proteinExistence type="predicted"/>
<evidence type="ECO:0000313" key="2">
    <source>
        <dbReference type="EMBL" id="CAF4789317.1"/>
    </source>
</evidence>
<keyword evidence="3" id="KW-1185">Reference proteome</keyword>
<gene>
    <name evidence="2" type="ORF">PMACD_LOCUS2795</name>
</gene>
<evidence type="ECO:0000313" key="3">
    <source>
        <dbReference type="Proteomes" id="UP000663880"/>
    </source>
</evidence>
<dbReference type="EMBL" id="CAJOBZ010000005">
    <property type="protein sequence ID" value="CAF4789317.1"/>
    <property type="molecule type" value="Genomic_DNA"/>
</dbReference>
<name>A0A821NMW1_9NEOP</name>
<dbReference type="OrthoDB" id="6784780at2759"/>
<accession>A0A821NMW1</accession>
<feature type="compositionally biased region" description="Polar residues" evidence="1">
    <location>
        <begin position="509"/>
        <end position="523"/>
    </location>
</feature>
<comment type="caution">
    <text evidence="2">The sequence shown here is derived from an EMBL/GenBank/DDBJ whole genome shotgun (WGS) entry which is preliminary data.</text>
</comment>
<feature type="region of interest" description="Disordered" evidence="1">
    <location>
        <begin position="1246"/>
        <end position="1275"/>
    </location>
</feature>
<protein>
    <submittedName>
        <fullName evidence="2">Uncharacterized protein</fullName>
    </submittedName>
</protein>